<dbReference type="InterPro" id="IPR029010">
    <property type="entry name" value="ThuA-like"/>
</dbReference>
<feature type="domain" description="ThuA-like" evidence="1">
    <location>
        <begin position="6"/>
        <end position="178"/>
    </location>
</feature>
<dbReference type="EMBL" id="UINC01176497">
    <property type="protein sequence ID" value="SVD83652.1"/>
    <property type="molecule type" value="Genomic_DNA"/>
</dbReference>
<evidence type="ECO:0000259" key="1">
    <source>
        <dbReference type="Pfam" id="PF06283"/>
    </source>
</evidence>
<gene>
    <name evidence="2" type="ORF">METZ01_LOCUS436506</name>
</gene>
<dbReference type="SUPFAM" id="SSF52317">
    <property type="entry name" value="Class I glutamine amidotransferase-like"/>
    <property type="match status" value="1"/>
</dbReference>
<evidence type="ECO:0000313" key="2">
    <source>
        <dbReference type="EMBL" id="SVD83652.1"/>
    </source>
</evidence>
<dbReference type="AlphaFoldDB" id="A0A382YK34"/>
<dbReference type="Pfam" id="PF06283">
    <property type="entry name" value="ThuA"/>
    <property type="match status" value="1"/>
</dbReference>
<reference evidence="2" key="1">
    <citation type="submission" date="2018-05" db="EMBL/GenBank/DDBJ databases">
        <authorList>
            <person name="Lanie J.A."/>
            <person name="Ng W.-L."/>
            <person name="Kazmierczak K.M."/>
            <person name="Andrzejewski T.M."/>
            <person name="Davidsen T.M."/>
            <person name="Wayne K.J."/>
            <person name="Tettelin H."/>
            <person name="Glass J.I."/>
            <person name="Rusch D."/>
            <person name="Podicherti R."/>
            <person name="Tsui H.-C.T."/>
            <person name="Winkler M.E."/>
        </authorList>
    </citation>
    <scope>NUCLEOTIDE SEQUENCE</scope>
</reference>
<feature type="non-terminal residue" evidence="2">
    <location>
        <position position="1"/>
    </location>
</feature>
<dbReference type="InterPro" id="IPR009381">
    <property type="entry name" value="Trehalose_catabolism_ThuA_prok"/>
</dbReference>
<name>A0A382YK34_9ZZZZ</name>
<dbReference type="Gene3D" id="3.40.50.880">
    <property type="match status" value="1"/>
</dbReference>
<accession>A0A382YK34</accession>
<proteinExistence type="predicted"/>
<sequence>TSRIATLQEDEHGLTEEVLKETDVLMWWGHAAHNQVEDRIVDRVQERVLEGMGLIVLHPAHYSKIFRRLMGTTCSLIWREAGEMERVWVCNPGHPITNGLNRFFEILQSEMYGEPFQVPSAEEIIFSSWFQGGETFRSGLVYRRGNGKIFYFSPGHETYPIYYQKEIRMILRNAVKWARPEEKLWMDNYSSKPSEPIEKIVERGPKLHENGSEGFR</sequence>
<dbReference type="InterPro" id="IPR029062">
    <property type="entry name" value="Class_I_gatase-like"/>
</dbReference>
<protein>
    <recommendedName>
        <fullName evidence="1">ThuA-like domain-containing protein</fullName>
    </recommendedName>
</protein>
<organism evidence="2">
    <name type="scientific">marine metagenome</name>
    <dbReference type="NCBI Taxonomy" id="408172"/>
    <lineage>
        <taxon>unclassified sequences</taxon>
        <taxon>metagenomes</taxon>
        <taxon>ecological metagenomes</taxon>
    </lineage>
</organism>
<dbReference type="PIRSF" id="PIRSF030013">
    <property type="entry name" value="ThuA"/>
    <property type="match status" value="1"/>
</dbReference>